<dbReference type="AlphaFoldDB" id="A0A1L1PEB9"/>
<reference evidence="2" key="1">
    <citation type="submission" date="2014-11" db="EMBL/GenBank/DDBJ databases">
        <title>Draft genome sequence of Hydrogenophaga intermedia S1.</title>
        <authorList>
            <person name="Gan H.M."/>
            <person name="Chew T.H."/>
            <person name="Stolz A."/>
        </authorList>
    </citation>
    <scope>NUCLEOTIDE SEQUENCE [LARGE SCALE GENOMIC DNA]</scope>
    <source>
        <strain evidence="2">S1</strain>
    </source>
</reference>
<evidence type="ECO:0000313" key="1">
    <source>
        <dbReference type="EMBL" id="CDN87164.1"/>
    </source>
</evidence>
<accession>A0A1L1PEB9</accession>
<organism evidence="1 2">
    <name type="scientific">Hydrogenophaga intermedia</name>
    <dbReference type="NCBI Taxonomy" id="65786"/>
    <lineage>
        <taxon>Bacteria</taxon>
        <taxon>Pseudomonadati</taxon>
        <taxon>Pseudomonadota</taxon>
        <taxon>Betaproteobacteria</taxon>
        <taxon>Burkholderiales</taxon>
        <taxon>Comamonadaceae</taxon>
        <taxon>Hydrogenophaga</taxon>
    </lineage>
</organism>
<name>A0A1L1PEB9_HYDIT</name>
<sequence>MPTDERTRLIDLAGRLHERTQAGDVRALAALDLEVGALLRGIAAAGAQGASERAAIGLLQRAHQRALALVQREHDAAQAQLRDLCAHRGGRDAYAAAELLGDPR</sequence>
<evidence type="ECO:0000313" key="2">
    <source>
        <dbReference type="Proteomes" id="UP000028878"/>
    </source>
</evidence>
<proteinExistence type="predicted"/>
<dbReference type="Proteomes" id="UP000028878">
    <property type="component" value="Unassembled WGS sequence"/>
</dbReference>
<protein>
    <recommendedName>
        <fullName evidence="3">Flagellar protein FliT</fullName>
    </recommendedName>
</protein>
<evidence type="ECO:0008006" key="3">
    <source>
        <dbReference type="Google" id="ProtNLM"/>
    </source>
</evidence>
<keyword evidence="2" id="KW-1185">Reference proteome</keyword>
<gene>
    <name evidence="1" type="ORF">BN948_01583</name>
</gene>
<dbReference type="RefSeq" id="WP_009518113.1">
    <property type="nucleotide sequence ID" value="NZ_CCAE010000009.1"/>
</dbReference>
<dbReference type="EMBL" id="CCAE010000009">
    <property type="protein sequence ID" value="CDN87164.1"/>
    <property type="molecule type" value="Genomic_DNA"/>
</dbReference>